<evidence type="ECO:0000256" key="1">
    <source>
        <dbReference type="ARBA" id="ARBA00004202"/>
    </source>
</evidence>
<dbReference type="Pfam" id="PF00005">
    <property type="entry name" value="ABC_tran"/>
    <property type="match status" value="1"/>
</dbReference>
<keyword evidence="3" id="KW-0547">Nucleotide-binding</keyword>
<dbReference type="PROSITE" id="PS00211">
    <property type="entry name" value="ABC_TRANSPORTER_1"/>
    <property type="match status" value="1"/>
</dbReference>
<feature type="domain" description="ABC transporter" evidence="6">
    <location>
        <begin position="8"/>
        <end position="235"/>
    </location>
</feature>
<reference evidence="7" key="2">
    <citation type="submission" date="2021-04" db="EMBL/GenBank/DDBJ databases">
        <authorList>
            <person name="Gilroy R."/>
        </authorList>
    </citation>
    <scope>NUCLEOTIDE SEQUENCE</scope>
    <source>
        <strain evidence="7">ChiHjej8B7-3636</strain>
    </source>
</reference>
<dbReference type="SUPFAM" id="SSF52540">
    <property type="entry name" value="P-loop containing nucleoside triphosphate hydrolases"/>
    <property type="match status" value="1"/>
</dbReference>
<protein>
    <submittedName>
        <fullName evidence="7">ABC transporter ATP-binding protein</fullName>
    </submittedName>
</protein>
<comment type="caution">
    <text evidence="7">The sequence shown here is derived from an EMBL/GenBank/DDBJ whole genome shotgun (WGS) entry which is preliminary data.</text>
</comment>
<keyword evidence="5" id="KW-0046">Antibiotic resistance</keyword>
<dbReference type="InterPro" id="IPR050763">
    <property type="entry name" value="ABC_transporter_ATP-binding"/>
</dbReference>
<dbReference type="PROSITE" id="PS50893">
    <property type="entry name" value="ABC_TRANSPORTER_2"/>
    <property type="match status" value="1"/>
</dbReference>
<evidence type="ECO:0000256" key="2">
    <source>
        <dbReference type="ARBA" id="ARBA00022448"/>
    </source>
</evidence>
<name>A0A9D2KIH4_9MICO</name>
<sequence>MNQSPDAITIRRAVKEFRTGGSVFRAVDEIDLTIPRGEIVALLGPNGAGKTTTLDMVVGLTNPTDGDVQVFGEAPRRAVRAGRVSAVLQSGGLLRDLSVRETVTLIASTFQNALPVAEAMERANITSIANRKVSKCSGGEQQRLRFALALLPDPDLLVLDEPTAGMDVTARADFWKTMRQDARDGRTIVFATHYLEEADAFAQRIVMMAGGHIVADGTTAEIRATATGRRVQAFVDPNSAADVVRALETMPEVRAVTSDAGRLVVTTTDSDAVARALLTDLGAHDLEISTGSMDDAFRVLTEGAER</sequence>
<proteinExistence type="predicted"/>
<dbReference type="GO" id="GO:0016887">
    <property type="term" value="F:ATP hydrolysis activity"/>
    <property type="evidence" value="ECO:0007669"/>
    <property type="project" value="InterPro"/>
</dbReference>
<evidence type="ECO:0000259" key="6">
    <source>
        <dbReference type="PROSITE" id="PS50893"/>
    </source>
</evidence>
<dbReference type="PANTHER" id="PTHR42711:SF17">
    <property type="entry name" value="ABC TRANSPORTER ATP-BINDING PROTEIN"/>
    <property type="match status" value="1"/>
</dbReference>
<dbReference type="Proteomes" id="UP000824220">
    <property type="component" value="Unassembled WGS sequence"/>
</dbReference>
<dbReference type="InterPro" id="IPR003439">
    <property type="entry name" value="ABC_transporter-like_ATP-bd"/>
</dbReference>
<comment type="subcellular location">
    <subcellularLocation>
        <location evidence="1">Cell membrane</location>
        <topology evidence="1">Peripheral membrane protein</topology>
    </subcellularLocation>
</comment>
<evidence type="ECO:0000256" key="4">
    <source>
        <dbReference type="ARBA" id="ARBA00022840"/>
    </source>
</evidence>
<keyword evidence="2" id="KW-0813">Transport</keyword>
<dbReference type="SMART" id="SM00382">
    <property type="entry name" value="AAA"/>
    <property type="match status" value="1"/>
</dbReference>
<gene>
    <name evidence="7" type="ORF">H9800_05550</name>
</gene>
<dbReference type="Gene3D" id="3.40.50.300">
    <property type="entry name" value="P-loop containing nucleotide triphosphate hydrolases"/>
    <property type="match status" value="1"/>
</dbReference>
<organism evidence="7 8">
    <name type="scientific">Candidatus Microbacterium stercoravium</name>
    <dbReference type="NCBI Taxonomy" id="2838697"/>
    <lineage>
        <taxon>Bacteria</taxon>
        <taxon>Bacillati</taxon>
        <taxon>Actinomycetota</taxon>
        <taxon>Actinomycetes</taxon>
        <taxon>Micrococcales</taxon>
        <taxon>Microbacteriaceae</taxon>
        <taxon>Microbacterium</taxon>
    </lineage>
</organism>
<evidence type="ECO:0000313" key="8">
    <source>
        <dbReference type="Proteomes" id="UP000824220"/>
    </source>
</evidence>
<dbReference type="AlphaFoldDB" id="A0A9D2KIH4"/>
<dbReference type="InterPro" id="IPR003593">
    <property type="entry name" value="AAA+_ATPase"/>
</dbReference>
<dbReference type="InterPro" id="IPR017871">
    <property type="entry name" value="ABC_transporter-like_CS"/>
</dbReference>
<evidence type="ECO:0000256" key="5">
    <source>
        <dbReference type="ARBA" id="ARBA00023251"/>
    </source>
</evidence>
<evidence type="ECO:0000313" key="7">
    <source>
        <dbReference type="EMBL" id="HJA04308.1"/>
    </source>
</evidence>
<accession>A0A9D2KIH4</accession>
<dbReference type="GO" id="GO:0005886">
    <property type="term" value="C:plasma membrane"/>
    <property type="evidence" value="ECO:0007669"/>
    <property type="project" value="UniProtKB-SubCell"/>
</dbReference>
<reference evidence="7" key="1">
    <citation type="journal article" date="2021" name="PeerJ">
        <title>Extensive microbial diversity within the chicken gut microbiome revealed by metagenomics and culture.</title>
        <authorList>
            <person name="Gilroy R."/>
            <person name="Ravi A."/>
            <person name="Getino M."/>
            <person name="Pursley I."/>
            <person name="Horton D.L."/>
            <person name="Alikhan N.F."/>
            <person name="Baker D."/>
            <person name="Gharbi K."/>
            <person name="Hall N."/>
            <person name="Watson M."/>
            <person name="Adriaenssens E.M."/>
            <person name="Foster-Nyarko E."/>
            <person name="Jarju S."/>
            <person name="Secka A."/>
            <person name="Antonio M."/>
            <person name="Oren A."/>
            <person name="Chaudhuri R.R."/>
            <person name="La Ragione R."/>
            <person name="Hildebrand F."/>
            <person name="Pallen M.J."/>
        </authorList>
    </citation>
    <scope>NUCLEOTIDE SEQUENCE</scope>
    <source>
        <strain evidence="7">ChiHjej8B7-3636</strain>
    </source>
</reference>
<dbReference type="GO" id="GO:0046677">
    <property type="term" value="P:response to antibiotic"/>
    <property type="evidence" value="ECO:0007669"/>
    <property type="project" value="UniProtKB-KW"/>
</dbReference>
<keyword evidence="4 7" id="KW-0067">ATP-binding</keyword>
<dbReference type="InterPro" id="IPR027417">
    <property type="entry name" value="P-loop_NTPase"/>
</dbReference>
<evidence type="ECO:0000256" key="3">
    <source>
        <dbReference type="ARBA" id="ARBA00022741"/>
    </source>
</evidence>
<dbReference type="GO" id="GO:0005524">
    <property type="term" value="F:ATP binding"/>
    <property type="evidence" value="ECO:0007669"/>
    <property type="project" value="UniProtKB-KW"/>
</dbReference>
<dbReference type="PANTHER" id="PTHR42711">
    <property type="entry name" value="ABC TRANSPORTER ATP-BINDING PROTEIN"/>
    <property type="match status" value="1"/>
</dbReference>
<dbReference type="EMBL" id="DXAM01000079">
    <property type="protein sequence ID" value="HJA04308.1"/>
    <property type="molecule type" value="Genomic_DNA"/>
</dbReference>